<keyword evidence="1" id="KW-0472">Membrane</keyword>
<proteinExistence type="predicted"/>
<evidence type="ECO:0000256" key="1">
    <source>
        <dbReference type="SAM" id="Phobius"/>
    </source>
</evidence>
<feature type="transmembrane region" description="Helical" evidence="1">
    <location>
        <begin position="12"/>
        <end position="31"/>
    </location>
</feature>
<dbReference type="EMBL" id="UINC01152889">
    <property type="protein sequence ID" value="SVD47300.1"/>
    <property type="molecule type" value="Genomic_DNA"/>
</dbReference>
<keyword evidence="1" id="KW-1133">Transmembrane helix</keyword>
<name>A0A382VLQ7_9ZZZZ</name>
<protein>
    <submittedName>
        <fullName evidence="2">Uncharacterized protein</fullName>
    </submittedName>
</protein>
<feature type="transmembrane region" description="Helical" evidence="1">
    <location>
        <begin position="43"/>
        <end position="61"/>
    </location>
</feature>
<evidence type="ECO:0000313" key="2">
    <source>
        <dbReference type="EMBL" id="SVD47300.1"/>
    </source>
</evidence>
<gene>
    <name evidence="2" type="ORF">METZ01_LOCUS400154</name>
</gene>
<sequence length="66" mass="7619">MNLNFIIRLIKKLFFYFLLFTGIILSTSHLGDNYMGISDEEGYLLTIGLCCLIAFILEYLIPKLKP</sequence>
<accession>A0A382VLQ7</accession>
<organism evidence="2">
    <name type="scientific">marine metagenome</name>
    <dbReference type="NCBI Taxonomy" id="408172"/>
    <lineage>
        <taxon>unclassified sequences</taxon>
        <taxon>metagenomes</taxon>
        <taxon>ecological metagenomes</taxon>
    </lineage>
</organism>
<keyword evidence="1" id="KW-0812">Transmembrane</keyword>
<dbReference type="AlphaFoldDB" id="A0A382VLQ7"/>
<reference evidence="2" key="1">
    <citation type="submission" date="2018-05" db="EMBL/GenBank/DDBJ databases">
        <authorList>
            <person name="Lanie J.A."/>
            <person name="Ng W.-L."/>
            <person name="Kazmierczak K.M."/>
            <person name="Andrzejewski T.M."/>
            <person name="Davidsen T.M."/>
            <person name="Wayne K.J."/>
            <person name="Tettelin H."/>
            <person name="Glass J.I."/>
            <person name="Rusch D."/>
            <person name="Podicherti R."/>
            <person name="Tsui H.-C.T."/>
            <person name="Winkler M.E."/>
        </authorList>
    </citation>
    <scope>NUCLEOTIDE SEQUENCE</scope>
</reference>